<dbReference type="Proteomes" id="UP000237846">
    <property type="component" value="Unassembled WGS sequence"/>
</dbReference>
<dbReference type="GO" id="GO:0009229">
    <property type="term" value="P:thiamine diphosphate biosynthetic process"/>
    <property type="evidence" value="ECO:0007669"/>
    <property type="project" value="UniProtKB-UniPathway"/>
</dbReference>
<dbReference type="AlphaFoldDB" id="A0A2T0Q6M3"/>
<dbReference type="Pfam" id="PF03070">
    <property type="entry name" value="TENA_THI-4"/>
    <property type="match status" value="1"/>
</dbReference>
<dbReference type="GO" id="GO:0050334">
    <property type="term" value="F:thiaminase activity"/>
    <property type="evidence" value="ECO:0007669"/>
    <property type="project" value="UniProtKB-EC"/>
</dbReference>
<accession>A0A2T0Q6M3</accession>
<dbReference type="PANTHER" id="PTHR43198:SF2">
    <property type="entry name" value="SI:CH1073-67J19.1-RELATED"/>
    <property type="match status" value="1"/>
</dbReference>
<keyword evidence="2" id="KW-0784">Thiamine biosynthesis</keyword>
<feature type="domain" description="Thiaminase-2/PQQC" evidence="3">
    <location>
        <begin position="28"/>
        <end position="231"/>
    </location>
</feature>
<comment type="caution">
    <text evidence="4">The sequence shown here is derived from an EMBL/GenBank/DDBJ whole genome shotgun (WGS) entry which is preliminary data.</text>
</comment>
<keyword evidence="5" id="KW-1185">Reference proteome</keyword>
<proteinExistence type="inferred from homology"/>
<dbReference type="OrthoDB" id="34166at2"/>
<protein>
    <recommendedName>
        <fullName evidence="2">Aminopyrimidine aminohydrolase</fullName>
        <ecNumber evidence="2">3.5.99.2</ecNumber>
    </recommendedName>
</protein>
<dbReference type="GO" id="GO:0009228">
    <property type="term" value="P:thiamine biosynthetic process"/>
    <property type="evidence" value="ECO:0007669"/>
    <property type="project" value="UniProtKB-KW"/>
</dbReference>
<dbReference type="InterPro" id="IPR004305">
    <property type="entry name" value="Thiaminase-2/PQQC"/>
</dbReference>
<evidence type="ECO:0000313" key="5">
    <source>
        <dbReference type="Proteomes" id="UP000237846"/>
    </source>
</evidence>
<dbReference type="NCBIfam" id="TIGR04306">
    <property type="entry name" value="salvage_TenA"/>
    <property type="match status" value="1"/>
</dbReference>
<dbReference type="Gene3D" id="1.20.910.10">
    <property type="entry name" value="Heme oxygenase-like"/>
    <property type="match status" value="1"/>
</dbReference>
<reference evidence="4 5" key="1">
    <citation type="submission" date="2018-03" db="EMBL/GenBank/DDBJ databases">
        <title>Genomic Encyclopedia of Archaeal and Bacterial Type Strains, Phase II (KMG-II): from individual species to whole genera.</title>
        <authorList>
            <person name="Goeker M."/>
        </authorList>
    </citation>
    <scope>NUCLEOTIDE SEQUENCE [LARGE SCALE GENOMIC DNA]</scope>
    <source>
        <strain evidence="4 5">DSM 45601</strain>
    </source>
</reference>
<dbReference type="EC" id="3.5.99.2" evidence="2"/>
<dbReference type="SUPFAM" id="SSF48613">
    <property type="entry name" value="Heme oxygenase-like"/>
    <property type="match status" value="1"/>
</dbReference>
<name>A0A2T0Q6M3_9ACTN</name>
<comment type="catalytic activity">
    <reaction evidence="2">
        <text>4-amino-5-aminomethyl-2-methylpyrimidine + H2O = 4-amino-5-hydroxymethyl-2-methylpyrimidine + NH4(+)</text>
        <dbReference type="Rhea" id="RHEA:31799"/>
        <dbReference type="ChEBI" id="CHEBI:15377"/>
        <dbReference type="ChEBI" id="CHEBI:16892"/>
        <dbReference type="ChEBI" id="CHEBI:28938"/>
        <dbReference type="ChEBI" id="CHEBI:63416"/>
        <dbReference type="EC" id="3.5.99.2"/>
    </reaction>
</comment>
<dbReference type="InterPro" id="IPR050967">
    <property type="entry name" value="Thiamine_Salvage_TenA"/>
</dbReference>
<sequence>MTSASTETTFGAEPGEAGFTAGLGKRHAHLFEEFWEHPFLAGLRDGTLAKEKVLHYVGQDNQYLTAYLRCYGLGMALSPDRRWMRHFHDSAAFILDDETHPHHVMCDYAGVAYEDAQVERLAPTAQAYINHMMAAGRDSLGVLLAALLPCPWTYTWAGARFLAEARPGPEHPFYGWWEFYGTRATGGVTDRLRVLVDGLAEDAGAAERARMERAFEDSCHYEIRFWEMAWTLEDWPLRPRPA</sequence>
<dbReference type="GO" id="GO:0005829">
    <property type="term" value="C:cytosol"/>
    <property type="evidence" value="ECO:0007669"/>
    <property type="project" value="TreeGrafter"/>
</dbReference>
<dbReference type="PANTHER" id="PTHR43198">
    <property type="entry name" value="BIFUNCTIONAL TH2 PROTEIN"/>
    <property type="match status" value="1"/>
</dbReference>
<evidence type="ECO:0000256" key="2">
    <source>
        <dbReference type="RuleBase" id="RU363093"/>
    </source>
</evidence>
<dbReference type="UniPathway" id="UPA00060"/>
<dbReference type="CDD" id="cd19360">
    <property type="entry name" value="TenA_C_SaTenA-like"/>
    <property type="match status" value="1"/>
</dbReference>
<organism evidence="4 5">
    <name type="scientific">Allonocardiopsis opalescens</name>
    <dbReference type="NCBI Taxonomy" id="1144618"/>
    <lineage>
        <taxon>Bacteria</taxon>
        <taxon>Bacillati</taxon>
        <taxon>Actinomycetota</taxon>
        <taxon>Actinomycetes</taxon>
        <taxon>Streptosporangiales</taxon>
        <taxon>Allonocardiopsis</taxon>
    </lineage>
</organism>
<gene>
    <name evidence="4" type="ORF">CLV72_10373</name>
</gene>
<comment type="pathway">
    <text evidence="1 2">Cofactor biosynthesis; thiamine diphosphate biosynthesis.</text>
</comment>
<dbReference type="InterPro" id="IPR027574">
    <property type="entry name" value="Thiaminase_II"/>
</dbReference>
<comment type="catalytic activity">
    <reaction evidence="2">
        <text>thiamine + H2O = 5-(2-hydroxyethyl)-4-methylthiazole + 4-amino-5-hydroxymethyl-2-methylpyrimidine + H(+)</text>
        <dbReference type="Rhea" id="RHEA:17509"/>
        <dbReference type="ChEBI" id="CHEBI:15377"/>
        <dbReference type="ChEBI" id="CHEBI:15378"/>
        <dbReference type="ChEBI" id="CHEBI:16892"/>
        <dbReference type="ChEBI" id="CHEBI:17957"/>
        <dbReference type="ChEBI" id="CHEBI:18385"/>
        <dbReference type="EC" id="3.5.99.2"/>
    </reaction>
</comment>
<dbReference type="RefSeq" id="WP_106243973.1">
    <property type="nucleotide sequence ID" value="NZ_PVZC01000003.1"/>
</dbReference>
<evidence type="ECO:0000313" key="4">
    <source>
        <dbReference type="EMBL" id="PRX99477.1"/>
    </source>
</evidence>
<evidence type="ECO:0000259" key="3">
    <source>
        <dbReference type="Pfam" id="PF03070"/>
    </source>
</evidence>
<comment type="function">
    <text evidence="2">Catalyzes an amino-pyrimidine hydrolysis reaction at the C5' of the pyrimidine moiety of thiamine compounds, a reaction that is part of a thiamine salvage pathway.</text>
</comment>
<keyword evidence="2" id="KW-0378">Hydrolase</keyword>
<comment type="similarity">
    <text evidence="2">Belongs to the TenA family.</text>
</comment>
<evidence type="ECO:0000256" key="1">
    <source>
        <dbReference type="ARBA" id="ARBA00004948"/>
    </source>
</evidence>
<dbReference type="InterPro" id="IPR016084">
    <property type="entry name" value="Haem_Oase-like_multi-hlx"/>
</dbReference>
<dbReference type="EMBL" id="PVZC01000003">
    <property type="protein sequence ID" value="PRX99477.1"/>
    <property type="molecule type" value="Genomic_DNA"/>
</dbReference>